<evidence type="ECO:0000313" key="3">
    <source>
        <dbReference type="Proteomes" id="UP001218188"/>
    </source>
</evidence>
<feature type="region of interest" description="Disordered" evidence="1">
    <location>
        <begin position="195"/>
        <end position="257"/>
    </location>
</feature>
<accession>A0AAD6S7Z3</accession>
<gene>
    <name evidence="2" type="ORF">C8F04DRAFT_1139332</name>
</gene>
<feature type="compositionally biased region" description="Basic residues" evidence="1">
    <location>
        <begin position="233"/>
        <end position="247"/>
    </location>
</feature>
<evidence type="ECO:0000313" key="2">
    <source>
        <dbReference type="EMBL" id="KAJ7022068.1"/>
    </source>
</evidence>
<dbReference type="AlphaFoldDB" id="A0AAD6S7Z3"/>
<name>A0AAD6S7Z3_9AGAR</name>
<reference evidence="2" key="1">
    <citation type="submission" date="2023-03" db="EMBL/GenBank/DDBJ databases">
        <title>Massive genome expansion in bonnet fungi (Mycena s.s.) driven by repeated elements and novel gene families across ecological guilds.</title>
        <authorList>
            <consortium name="Lawrence Berkeley National Laboratory"/>
            <person name="Harder C.B."/>
            <person name="Miyauchi S."/>
            <person name="Viragh M."/>
            <person name="Kuo A."/>
            <person name="Thoen E."/>
            <person name="Andreopoulos B."/>
            <person name="Lu D."/>
            <person name="Skrede I."/>
            <person name="Drula E."/>
            <person name="Henrissat B."/>
            <person name="Morin E."/>
            <person name="Kohler A."/>
            <person name="Barry K."/>
            <person name="LaButti K."/>
            <person name="Morin E."/>
            <person name="Salamov A."/>
            <person name="Lipzen A."/>
            <person name="Mereny Z."/>
            <person name="Hegedus B."/>
            <person name="Baldrian P."/>
            <person name="Stursova M."/>
            <person name="Weitz H."/>
            <person name="Taylor A."/>
            <person name="Grigoriev I.V."/>
            <person name="Nagy L.G."/>
            <person name="Martin F."/>
            <person name="Kauserud H."/>
        </authorList>
    </citation>
    <scope>NUCLEOTIDE SEQUENCE</scope>
    <source>
        <strain evidence="2">CBHHK200</strain>
    </source>
</reference>
<protein>
    <submittedName>
        <fullName evidence="2">Uncharacterized protein</fullName>
    </submittedName>
</protein>
<sequence length="320" mass="35768">MHVPVVHYRKQLLPTGILGPGTDTATGTAPLTATATAADVATTTTPTAPIVTDPLGGLTSIIGSIFSTSSDITTVRFWHTGEFRRAFYLTGGLDFEFAVAVVVVVQHPHHFLYPDQAYHSHSGHDHNRHTDGIPRLRIFTISFPLGHSDDQFDRWDSCGRVDWGTLACVDYWVLPGKTMCLFINETQQVNSAAGIVTAQEPRPESRSTSTQRHSRSTPSRRRRFTPRPADTKRHLRPCPTHPKRIRQPTHPSQARTRPNIICRDSGHRIRTTGTPLPSPPPLHSSIKAARAHYHSSTVRSFRTRTRSTTRRTRTVEFEVE</sequence>
<dbReference type="EMBL" id="JARJCM010000218">
    <property type="protein sequence ID" value="KAJ7022068.1"/>
    <property type="molecule type" value="Genomic_DNA"/>
</dbReference>
<evidence type="ECO:0000256" key="1">
    <source>
        <dbReference type="SAM" id="MobiDB-lite"/>
    </source>
</evidence>
<proteinExistence type="predicted"/>
<keyword evidence="3" id="KW-1185">Reference proteome</keyword>
<organism evidence="2 3">
    <name type="scientific">Mycena alexandri</name>
    <dbReference type="NCBI Taxonomy" id="1745969"/>
    <lineage>
        <taxon>Eukaryota</taxon>
        <taxon>Fungi</taxon>
        <taxon>Dikarya</taxon>
        <taxon>Basidiomycota</taxon>
        <taxon>Agaricomycotina</taxon>
        <taxon>Agaricomycetes</taxon>
        <taxon>Agaricomycetidae</taxon>
        <taxon>Agaricales</taxon>
        <taxon>Marasmiineae</taxon>
        <taxon>Mycenaceae</taxon>
        <taxon>Mycena</taxon>
    </lineage>
</organism>
<feature type="compositionally biased region" description="Basic residues" evidence="1">
    <location>
        <begin position="212"/>
        <end position="225"/>
    </location>
</feature>
<comment type="caution">
    <text evidence="2">The sequence shown here is derived from an EMBL/GenBank/DDBJ whole genome shotgun (WGS) entry which is preliminary data.</text>
</comment>
<dbReference type="Proteomes" id="UP001218188">
    <property type="component" value="Unassembled WGS sequence"/>
</dbReference>